<feature type="transmembrane region" description="Helical" evidence="2">
    <location>
        <begin position="70"/>
        <end position="92"/>
    </location>
</feature>
<keyword evidence="4" id="KW-1185">Reference proteome</keyword>
<organism evidence="3 4">
    <name type="scientific">Ameca splendens</name>
    <dbReference type="NCBI Taxonomy" id="208324"/>
    <lineage>
        <taxon>Eukaryota</taxon>
        <taxon>Metazoa</taxon>
        <taxon>Chordata</taxon>
        <taxon>Craniata</taxon>
        <taxon>Vertebrata</taxon>
        <taxon>Euteleostomi</taxon>
        <taxon>Actinopterygii</taxon>
        <taxon>Neopterygii</taxon>
        <taxon>Teleostei</taxon>
        <taxon>Neoteleostei</taxon>
        <taxon>Acanthomorphata</taxon>
        <taxon>Ovalentaria</taxon>
        <taxon>Atherinomorphae</taxon>
        <taxon>Cyprinodontiformes</taxon>
        <taxon>Goodeidae</taxon>
        <taxon>Ameca</taxon>
    </lineage>
</organism>
<sequence>MCKHSGEQQHPWLFALSLTDRTPPQRRSDPEHITTTRSHDSSRRFGCSYEDGHARLDRVLVSVMVQDCPAGVVMLFWAGCCGMVYALSDIFLQVGRYLDRSSYLSE</sequence>
<proteinExistence type="predicted"/>
<feature type="compositionally biased region" description="Basic and acidic residues" evidence="1">
    <location>
        <begin position="26"/>
        <end position="43"/>
    </location>
</feature>
<evidence type="ECO:0000313" key="4">
    <source>
        <dbReference type="Proteomes" id="UP001469553"/>
    </source>
</evidence>
<dbReference type="Proteomes" id="UP001469553">
    <property type="component" value="Unassembled WGS sequence"/>
</dbReference>
<keyword evidence="2" id="KW-0812">Transmembrane</keyword>
<feature type="region of interest" description="Disordered" evidence="1">
    <location>
        <begin position="21"/>
        <end position="43"/>
    </location>
</feature>
<evidence type="ECO:0000256" key="1">
    <source>
        <dbReference type="SAM" id="MobiDB-lite"/>
    </source>
</evidence>
<dbReference type="EMBL" id="JAHRIP010019821">
    <property type="protein sequence ID" value="MEQ2287641.1"/>
    <property type="molecule type" value="Genomic_DNA"/>
</dbReference>
<keyword evidence="2" id="KW-0472">Membrane</keyword>
<comment type="caution">
    <text evidence="3">The sequence shown here is derived from an EMBL/GenBank/DDBJ whole genome shotgun (WGS) entry which is preliminary data.</text>
</comment>
<gene>
    <name evidence="3" type="ORF">AMECASPLE_014756</name>
</gene>
<reference evidence="3 4" key="1">
    <citation type="submission" date="2021-06" db="EMBL/GenBank/DDBJ databases">
        <authorList>
            <person name="Palmer J.M."/>
        </authorList>
    </citation>
    <scope>NUCLEOTIDE SEQUENCE [LARGE SCALE GENOMIC DNA]</scope>
    <source>
        <strain evidence="3 4">AS_MEX2019</strain>
        <tissue evidence="3">Muscle</tissue>
    </source>
</reference>
<accession>A0ABV0Y224</accession>
<evidence type="ECO:0000313" key="3">
    <source>
        <dbReference type="EMBL" id="MEQ2287641.1"/>
    </source>
</evidence>
<name>A0ABV0Y224_9TELE</name>
<evidence type="ECO:0000256" key="2">
    <source>
        <dbReference type="SAM" id="Phobius"/>
    </source>
</evidence>
<protein>
    <submittedName>
        <fullName evidence="3">Uncharacterized protein</fullName>
    </submittedName>
</protein>
<keyword evidence="2" id="KW-1133">Transmembrane helix</keyword>